<evidence type="ECO:0000313" key="1">
    <source>
        <dbReference type="EMBL" id="GAD32325.1"/>
    </source>
</evidence>
<dbReference type="AlphaFoldDB" id="V5F475"/>
<dbReference type="Proteomes" id="UP000030675">
    <property type="component" value="Unassembled WGS sequence"/>
</dbReference>
<name>V5F475_PHOLE</name>
<dbReference type="HOGENOM" id="CLU_3314344_0_0_6"/>
<protein>
    <submittedName>
        <fullName evidence="1">Uncharacterized protein</fullName>
    </submittedName>
</protein>
<sequence length="39" mass="4268">MNFFSGSIAEFTPYLLDTCSWCIIPTANIAAKSLVSNLK</sequence>
<evidence type="ECO:0000313" key="2">
    <source>
        <dbReference type="Proteomes" id="UP000030675"/>
    </source>
</evidence>
<accession>V5F475</accession>
<reference evidence="2" key="1">
    <citation type="submission" date="2012-12" db="EMBL/GenBank/DDBJ databases">
        <title>Genome Sequence of Photobacterium leiognathi lrivu.4.1.</title>
        <authorList>
            <person name="Urbanczyk H."/>
            <person name="Ogura Y."/>
            <person name="Hayashi T."/>
            <person name="Dunlap P.V."/>
        </authorList>
    </citation>
    <scope>NUCLEOTIDE SEQUENCE [LARGE SCALE GENOMIC DNA]</scope>
    <source>
        <strain evidence="2">lrivu.4.1</strain>
    </source>
</reference>
<dbReference type="EMBL" id="DF196823">
    <property type="protein sequence ID" value="GAD32325.1"/>
    <property type="molecule type" value="Genomic_DNA"/>
</dbReference>
<gene>
    <name evidence="1" type="ORF">PLEI_3996</name>
</gene>
<proteinExistence type="predicted"/>
<organism evidence="1 2">
    <name type="scientific">Photobacterium leiognathi lrivu.4.1</name>
    <dbReference type="NCBI Taxonomy" id="1248232"/>
    <lineage>
        <taxon>Bacteria</taxon>
        <taxon>Pseudomonadati</taxon>
        <taxon>Pseudomonadota</taxon>
        <taxon>Gammaproteobacteria</taxon>
        <taxon>Vibrionales</taxon>
        <taxon>Vibrionaceae</taxon>
        <taxon>Photobacterium</taxon>
    </lineage>
</organism>